<dbReference type="InterPro" id="IPR027417">
    <property type="entry name" value="P-loop_NTPase"/>
</dbReference>
<sequence length="140" mass="16200">LANLITSHLTDGKINRREDQSQFHSDNLLNRTVGVMEEPRITNATKNDFKALLGGDRFEIDVKYRPKEFLERIPIIATTNEGLGVLLHHIDRHALYSRVKQYELREQLSSELIKGSISACPARLCQCRLLKHFKRYDKLV</sequence>
<dbReference type="GO" id="GO:0019079">
    <property type="term" value="P:viral genome replication"/>
    <property type="evidence" value="ECO:0007669"/>
    <property type="project" value="InterPro"/>
</dbReference>
<dbReference type="SUPFAM" id="SSF52540">
    <property type="entry name" value="P-loop containing nucleoside triphosphate hydrolases"/>
    <property type="match status" value="1"/>
</dbReference>
<dbReference type="Proteomes" id="UP000321570">
    <property type="component" value="Unassembled WGS sequence"/>
</dbReference>
<dbReference type="Pfam" id="PF01057">
    <property type="entry name" value="Parvo_NS1"/>
    <property type="match status" value="1"/>
</dbReference>
<dbReference type="Gene3D" id="3.40.50.300">
    <property type="entry name" value="P-loop containing nucleotide triphosphate hydrolases"/>
    <property type="match status" value="1"/>
</dbReference>
<reference evidence="2 3" key="1">
    <citation type="submission" date="2019-07" db="EMBL/GenBank/DDBJ databases">
        <authorList>
            <person name="Jastrzebski P J."/>
            <person name="Paukszto L."/>
            <person name="Jastrzebski P J."/>
        </authorList>
    </citation>
    <scope>NUCLEOTIDE SEQUENCE [LARGE SCALE GENOMIC DNA]</scope>
    <source>
        <strain evidence="2 3">WMS-il1</strain>
    </source>
</reference>
<evidence type="ECO:0000259" key="1">
    <source>
        <dbReference type="Pfam" id="PF01057"/>
    </source>
</evidence>
<gene>
    <name evidence="2" type="ORF">WMSIL1_LOCUS1723</name>
</gene>
<name>A0A564Y0A9_HYMDI</name>
<feature type="non-terminal residue" evidence="2">
    <location>
        <position position="1"/>
    </location>
</feature>
<dbReference type="AlphaFoldDB" id="A0A564Y0A9"/>
<proteinExistence type="predicted"/>
<dbReference type="InterPro" id="IPR001257">
    <property type="entry name" value="Parvovirus_NS1_helicase"/>
</dbReference>
<feature type="domain" description="Parvovirus non-structural protein 1 helicase" evidence="1">
    <location>
        <begin position="21"/>
        <end position="110"/>
    </location>
</feature>
<organism evidence="2 3">
    <name type="scientific">Hymenolepis diminuta</name>
    <name type="common">Rat tapeworm</name>
    <dbReference type="NCBI Taxonomy" id="6216"/>
    <lineage>
        <taxon>Eukaryota</taxon>
        <taxon>Metazoa</taxon>
        <taxon>Spiralia</taxon>
        <taxon>Lophotrochozoa</taxon>
        <taxon>Platyhelminthes</taxon>
        <taxon>Cestoda</taxon>
        <taxon>Eucestoda</taxon>
        <taxon>Cyclophyllidea</taxon>
        <taxon>Hymenolepididae</taxon>
        <taxon>Hymenolepis</taxon>
    </lineage>
</organism>
<evidence type="ECO:0000313" key="2">
    <source>
        <dbReference type="EMBL" id="VUZ40735.1"/>
    </source>
</evidence>
<protein>
    <recommendedName>
        <fullName evidence="1">Parvovirus non-structural protein 1 helicase domain-containing protein</fullName>
    </recommendedName>
</protein>
<evidence type="ECO:0000313" key="3">
    <source>
        <dbReference type="Proteomes" id="UP000321570"/>
    </source>
</evidence>
<keyword evidence="3" id="KW-1185">Reference proteome</keyword>
<dbReference type="EMBL" id="CABIJS010000043">
    <property type="protein sequence ID" value="VUZ40735.1"/>
    <property type="molecule type" value="Genomic_DNA"/>
</dbReference>
<accession>A0A564Y0A9</accession>